<keyword evidence="2" id="KW-1185">Reference proteome</keyword>
<dbReference type="STRING" id="553218.CAMRE0001_3261"/>
<accession>B9D5L3</accession>
<organism evidence="1 2">
    <name type="scientific">Campylobacter rectus RM3267</name>
    <dbReference type="NCBI Taxonomy" id="553218"/>
    <lineage>
        <taxon>Bacteria</taxon>
        <taxon>Pseudomonadati</taxon>
        <taxon>Campylobacterota</taxon>
        <taxon>Epsilonproteobacteria</taxon>
        <taxon>Campylobacterales</taxon>
        <taxon>Campylobacteraceae</taxon>
        <taxon>Campylobacter</taxon>
    </lineage>
</organism>
<dbReference type="Proteomes" id="UP000003082">
    <property type="component" value="Unassembled WGS sequence"/>
</dbReference>
<dbReference type="AlphaFoldDB" id="B9D5L3"/>
<gene>
    <name evidence="1" type="ORF">CAMRE0001_3261</name>
</gene>
<evidence type="ECO:0000313" key="1">
    <source>
        <dbReference type="EMBL" id="EEF12710.1"/>
    </source>
</evidence>
<sequence>MIFCSVEAYKTQICKFDFKFKRKELRRRIFYLASLAVASARDDFYIVEAFASKAE</sequence>
<evidence type="ECO:0000313" key="2">
    <source>
        <dbReference type="Proteomes" id="UP000003082"/>
    </source>
</evidence>
<reference evidence="1 2" key="1">
    <citation type="submission" date="2008-08" db="EMBL/GenBank/DDBJ databases">
        <authorList>
            <person name="Madupu R."/>
            <person name="Durkin A.S."/>
            <person name="Torralba M."/>
            <person name="Methe B."/>
            <person name="Sutton G.G."/>
            <person name="Strausberg R.L."/>
            <person name="Nelson K.E."/>
        </authorList>
    </citation>
    <scope>NUCLEOTIDE SEQUENCE [LARGE SCALE GENOMIC DNA]</scope>
    <source>
        <strain evidence="1 2">RM3267</strain>
    </source>
</reference>
<name>B9D5L3_CAMRE</name>
<dbReference type="EMBL" id="ACFU01000041">
    <property type="protein sequence ID" value="EEF12710.1"/>
    <property type="molecule type" value="Genomic_DNA"/>
</dbReference>
<protein>
    <submittedName>
        <fullName evidence="1">Uncharacterized protein</fullName>
    </submittedName>
</protein>
<proteinExistence type="predicted"/>
<comment type="caution">
    <text evidence="1">The sequence shown here is derived from an EMBL/GenBank/DDBJ whole genome shotgun (WGS) entry which is preliminary data.</text>
</comment>